<name>A0ABN9L2E0_9NEOB</name>
<evidence type="ECO:0000313" key="2">
    <source>
        <dbReference type="Proteomes" id="UP001176940"/>
    </source>
</evidence>
<sequence length="115" mass="13148">MTQDKEMMLNRDIGFSGLGVKMTDMPSGSSDRTENKEKIILRLFPLLKIKRWLTQISTDFGDSFVKKILDKEKADIFGISSQFFSPDSYRQAKGNSKRLLPYAHTMYRSGQDGES</sequence>
<dbReference type="EMBL" id="CAUEEQ010005557">
    <property type="protein sequence ID" value="CAJ0929059.1"/>
    <property type="molecule type" value="Genomic_DNA"/>
</dbReference>
<accession>A0ABN9L2E0</accession>
<dbReference type="Proteomes" id="UP001176940">
    <property type="component" value="Unassembled WGS sequence"/>
</dbReference>
<comment type="caution">
    <text evidence="1">The sequence shown here is derived from an EMBL/GenBank/DDBJ whole genome shotgun (WGS) entry which is preliminary data.</text>
</comment>
<proteinExistence type="predicted"/>
<gene>
    <name evidence="1" type="ORF">RIMI_LOCUS3642595</name>
</gene>
<keyword evidence="2" id="KW-1185">Reference proteome</keyword>
<reference evidence="1" key="1">
    <citation type="submission" date="2023-07" db="EMBL/GenBank/DDBJ databases">
        <authorList>
            <person name="Stuckert A."/>
        </authorList>
    </citation>
    <scope>NUCLEOTIDE SEQUENCE</scope>
</reference>
<evidence type="ECO:0000313" key="1">
    <source>
        <dbReference type="EMBL" id="CAJ0929059.1"/>
    </source>
</evidence>
<protein>
    <submittedName>
        <fullName evidence="1">Uncharacterized protein</fullName>
    </submittedName>
</protein>
<organism evidence="1 2">
    <name type="scientific">Ranitomeya imitator</name>
    <name type="common">mimic poison frog</name>
    <dbReference type="NCBI Taxonomy" id="111125"/>
    <lineage>
        <taxon>Eukaryota</taxon>
        <taxon>Metazoa</taxon>
        <taxon>Chordata</taxon>
        <taxon>Craniata</taxon>
        <taxon>Vertebrata</taxon>
        <taxon>Euteleostomi</taxon>
        <taxon>Amphibia</taxon>
        <taxon>Batrachia</taxon>
        <taxon>Anura</taxon>
        <taxon>Neobatrachia</taxon>
        <taxon>Hyloidea</taxon>
        <taxon>Dendrobatidae</taxon>
        <taxon>Dendrobatinae</taxon>
        <taxon>Ranitomeya</taxon>
    </lineage>
</organism>